<protein>
    <recommendedName>
        <fullName evidence="1">HTH iclR-type domain-containing protein</fullName>
    </recommendedName>
</protein>
<reference evidence="2 3" key="2">
    <citation type="submission" date="2020-03" db="EMBL/GenBank/DDBJ databases">
        <authorList>
            <person name="Ichikawa N."/>
            <person name="Kimura A."/>
            <person name="Kitahashi Y."/>
            <person name="Uohara A."/>
        </authorList>
    </citation>
    <scope>NUCLEOTIDE SEQUENCE [LARGE SCALE GENOMIC DNA]</scope>
    <source>
        <strain evidence="2 3">NBRC 108638</strain>
    </source>
</reference>
<accession>A0A6V8KX88</accession>
<evidence type="ECO:0000259" key="1">
    <source>
        <dbReference type="Pfam" id="PF09339"/>
    </source>
</evidence>
<organism evidence="2 3">
    <name type="scientific">Phytohabitans rumicis</name>
    <dbReference type="NCBI Taxonomy" id="1076125"/>
    <lineage>
        <taxon>Bacteria</taxon>
        <taxon>Bacillati</taxon>
        <taxon>Actinomycetota</taxon>
        <taxon>Actinomycetes</taxon>
        <taxon>Micromonosporales</taxon>
        <taxon>Micromonosporaceae</taxon>
    </lineage>
</organism>
<dbReference type="Proteomes" id="UP000482960">
    <property type="component" value="Unassembled WGS sequence"/>
</dbReference>
<evidence type="ECO:0000313" key="3">
    <source>
        <dbReference type="Proteomes" id="UP000482960"/>
    </source>
</evidence>
<dbReference type="Pfam" id="PF09339">
    <property type="entry name" value="HTH_IclR"/>
    <property type="match status" value="1"/>
</dbReference>
<sequence>MPGRSVTSKVLALLDAFGPASPALTLSELARRAGVSLPTAYRRVAELVE</sequence>
<feature type="domain" description="HTH iclR-type" evidence="1">
    <location>
        <begin position="8"/>
        <end position="49"/>
    </location>
</feature>
<dbReference type="RefSeq" id="WP_246277634.1">
    <property type="nucleotide sequence ID" value="NZ_BAABJB010000016.1"/>
</dbReference>
<dbReference type="GO" id="GO:0006355">
    <property type="term" value="P:regulation of DNA-templated transcription"/>
    <property type="evidence" value="ECO:0007669"/>
    <property type="project" value="InterPro"/>
</dbReference>
<dbReference type="SUPFAM" id="SSF46785">
    <property type="entry name" value="Winged helix' DNA-binding domain"/>
    <property type="match status" value="1"/>
</dbReference>
<dbReference type="Gene3D" id="1.10.10.10">
    <property type="entry name" value="Winged helix-like DNA-binding domain superfamily/Winged helix DNA-binding domain"/>
    <property type="match status" value="1"/>
</dbReference>
<reference evidence="2 3" key="1">
    <citation type="submission" date="2020-03" db="EMBL/GenBank/DDBJ databases">
        <title>Whole genome shotgun sequence of Phytohabitans rumicis NBRC 108638.</title>
        <authorList>
            <person name="Komaki H."/>
            <person name="Tamura T."/>
        </authorList>
    </citation>
    <scope>NUCLEOTIDE SEQUENCE [LARGE SCALE GENOMIC DNA]</scope>
    <source>
        <strain evidence="2 3">NBRC 108638</strain>
    </source>
</reference>
<name>A0A6V8KX88_9ACTN</name>
<keyword evidence="3" id="KW-1185">Reference proteome</keyword>
<evidence type="ECO:0000313" key="2">
    <source>
        <dbReference type="EMBL" id="GFJ87288.1"/>
    </source>
</evidence>
<dbReference type="InterPro" id="IPR036390">
    <property type="entry name" value="WH_DNA-bd_sf"/>
</dbReference>
<dbReference type="EMBL" id="BLPG01000001">
    <property type="protein sequence ID" value="GFJ87288.1"/>
    <property type="molecule type" value="Genomic_DNA"/>
</dbReference>
<dbReference type="InterPro" id="IPR036388">
    <property type="entry name" value="WH-like_DNA-bd_sf"/>
</dbReference>
<comment type="caution">
    <text evidence="2">The sequence shown here is derived from an EMBL/GenBank/DDBJ whole genome shotgun (WGS) entry which is preliminary data.</text>
</comment>
<gene>
    <name evidence="2" type="ORF">Prum_009300</name>
</gene>
<dbReference type="GO" id="GO:0003677">
    <property type="term" value="F:DNA binding"/>
    <property type="evidence" value="ECO:0007669"/>
    <property type="project" value="InterPro"/>
</dbReference>
<proteinExistence type="predicted"/>
<dbReference type="InterPro" id="IPR005471">
    <property type="entry name" value="Tscrpt_reg_IclR_N"/>
</dbReference>
<dbReference type="AlphaFoldDB" id="A0A6V8KX88"/>